<organism evidence="1 2">
    <name type="scientific">Pseudogracilibacillus auburnensis</name>
    <dbReference type="NCBI Taxonomy" id="1494959"/>
    <lineage>
        <taxon>Bacteria</taxon>
        <taxon>Bacillati</taxon>
        <taxon>Bacillota</taxon>
        <taxon>Bacilli</taxon>
        <taxon>Bacillales</taxon>
        <taxon>Bacillaceae</taxon>
        <taxon>Pseudogracilibacillus</taxon>
    </lineage>
</organism>
<evidence type="ECO:0000313" key="2">
    <source>
        <dbReference type="Proteomes" id="UP000247978"/>
    </source>
</evidence>
<comment type="caution">
    <text evidence="1">The sequence shown here is derived from an EMBL/GenBank/DDBJ whole genome shotgun (WGS) entry which is preliminary data.</text>
</comment>
<protein>
    <recommendedName>
        <fullName evidence="3">Methyltransferase family protein</fullName>
    </recommendedName>
</protein>
<evidence type="ECO:0000313" key="1">
    <source>
        <dbReference type="EMBL" id="PXW85368.1"/>
    </source>
</evidence>
<gene>
    <name evidence="1" type="ORF">DFR56_111136</name>
</gene>
<proteinExistence type="predicted"/>
<evidence type="ECO:0008006" key="3">
    <source>
        <dbReference type="Google" id="ProtNLM"/>
    </source>
</evidence>
<dbReference type="EMBL" id="QJJQ01000011">
    <property type="protein sequence ID" value="PXW85368.1"/>
    <property type="molecule type" value="Genomic_DNA"/>
</dbReference>
<sequence>MFTIVDFQDFVEQQLHHNRNKSLFYEGANGRVLLSPSKESKYIFNYVARDISYFLQSAYSNGTIRQLITYISDKTIKLFIEANQYLDFSFQDKFQLQKIYSKLMERVFTLSKQIEMTDAEIDELFYAHYKSLQLFLLHSNGSAICYKYKEKPHVFDVKCAEYSPEFQMELLNIELSTIKEPVLDIGCGKQANLVHYLKKNGVEAYGMDRDVQTTNDVGKMNWLESSFVPNAWGTIISHMAFSNHFKHHHLRADGNVEKYAKTYMNILHSLKREGRFIYAPSLSFMEDVLISSTDGYHVETNELCTQVMRVF</sequence>
<dbReference type="AlphaFoldDB" id="A0A2V3VXF7"/>
<dbReference type="RefSeq" id="WP_244916545.1">
    <property type="nucleotide sequence ID" value="NZ_JBHUHB010000001.1"/>
</dbReference>
<dbReference type="Proteomes" id="UP000247978">
    <property type="component" value="Unassembled WGS sequence"/>
</dbReference>
<keyword evidence="2" id="KW-1185">Reference proteome</keyword>
<accession>A0A2V3VXF7</accession>
<name>A0A2V3VXF7_9BACI</name>
<reference evidence="1 2" key="1">
    <citation type="submission" date="2018-05" db="EMBL/GenBank/DDBJ databases">
        <title>Genomic Encyclopedia of Type Strains, Phase IV (KMG-IV): sequencing the most valuable type-strain genomes for metagenomic binning, comparative biology and taxonomic classification.</title>
        <authorList>
            <person name="Goeker M."/>
        </authorList>
    </citation>
    <scope>NUCLEOTIDE SEQUENCE [LARGE SCALE GENOMIC DNA]</scope>
    <source>
        <strain evidence="1 2">DSM 28556</strain>
    </source>
</reference>